<evidence type="ECO:0000256" key="3">
    <source>
        <dbReference type="ARBA" id="ARBA00022475"/>
    </source>
</evidence>
<dbReference type="Pfam" id="PF07681">
    <property type="entry name" value="DoxX"/>
    <property type="match status" value="1"/>
</dbReference>
<evidence type="ECO:0000256" key="7">
    <source>
        <dbReference type="SAM" id="Phobius"/>
    </source>
</evidence>
<dbReference type="GO" id="GO:0005886">
    <property type="term" value="C:plasma membrane"/>
    <property type="evidence" value="ECO:0007669"/>
    <property type="project" value="UniProtKB-SubCell"/>
</dbReference>
<name>A0A5B6TMI2_9BACT</name>
<dbReference type="AlphaFoldDB" id="A0A5B6TMI2"/>
<organism evidence="8 9">
    <name type="scientific">Rufibacter hautae</name>
    <dbReference type="NCBI Taxonomy" id="2595005"/>
    <lineage>
        <taxon>Bacteria</taxon>
        <taxon>Pseudomonadati</taxon>
        <taxon>Bacteroidota</taxon>
        <taxon>Cytophagia</taxon>
        <taxon>Cytophagales</taxon>
        <taxon>Hymenobacteraceae</taxon>
        <taxon>Rufibacter</taxon>
    </lineage>
</organism>
<dbReference type="RefSeq" id="WP_149090587.1">
    <property type="nucleotide sequence ID" value="NZ_VKKY01000002.1"/>
</dbReference>
<keyword evidence="3" id="KW-1003">Cell membrane</keyword>
<evidence type="ECO:0000313" key="9">
    <source>
        <dbReference type="Proteomes" id="UP000324133"/>
    </source>
</evidence>
<feature type="transmembrane region" description="Helical" evidence="7">
    <location>
        <begin position="114"/>
        <end position="133"/>
    </location>
</feature>
<sequence>MADQLALSDFLDRYKPYAAVLLRLAFGFHLIYFTQDNVFSYVRMLEFRDFLEVRGVPFPLVGAIVSVAVQFLCGIFLIVGWQVRVAGFFILVNFILAFLIAHRGQSYEQFFQPVQLMAVGVFFLLHGAGALSLDHYLHQRRTDRATPVPKRQASF</sequence>
<comment type="subcellular location">
    <subcellularLocation>
        <location evidence="1">Cell membrane</location>
        <topology evidence="1">Multi-pass membrane protein</topology>
    </subcellularLocation>
</comment>
<evidence type="ECO:0000256" key="2">
    <source>
        <dbReference type="ARBA" id="ARBA00006679"/>
    </source>
</evidence>
<feature type="transmembrane region" description="Helical" evidence="7">
    <location>
        <begin position="17"/>
        <end position="34"/>
    </location>
</feature>
<keyword evidence="4 7" id="KW-0812">Transmembrane</keyword>
<evidence type="ECO:0000256" key="1">
    <source>
        <dbReference type="ARBA" id="ARBA00004651"/>
    </source>
</evidence>
<keyword evidence="6 7" id="KW-0472">Membrane</keyword>
<evidence type="ECO:0000313" key="8">
    <source>
        <dbReference type="EMBL" id="KAA3437523.1"/>
    </source>
</evidence>
<dbReference type="EMBL" id="VKKY01000002">
    <property type="protein sequence ID" value="KAA3437523.1"/>
    <property type="molecule type" value="Genomic_DNA"/>
</dbReference>
<evidence type="ECO:0000256" key="5">
    <source>
        <dbReference type="ARBA" id="ARBA00022989"/>
    </source>
</evidence>
<dbReference type="Proteomes" id="UP000324133">
    <property type="component" value="Unassembled WGS sequence"/>
</dbReference>
<dbReference type="InterPro" id="IPR032808">
    <property type="entry name" value="DoxX"/>
</dbReference>
<evidence type="ECO:0000256" key="4">
    <source>
        <dbReference type="ARBA" id="ARBA00022692"/>
    </source>
</evidence>
<dbReference type="PANTHER" id="PTHR33452:SF1">
    <property type="entry name" value="INNER MEMBRANE PROTEIN YPHA-RELATED"/>
    <property type="match status" value="1"/>
</dbReference>
<keyword evidence="9" id="KW-1185">Reference proteome</keyword>
<evidence type="ECO:0000256" key="6">
    <source>
        <dbReference type="ARBA" id="ARBA00023136"/>
    </source>
</evidence>
<gene>
    <name evidence="8" type="ORF">FOA19_09395</name>
</gene>
<feature type="transmembrane region" description="Helical" evidence="7">
    <location>
        <begin position="85"/>
        <end position="102"/>
    </location>
</feature>
<proteinExistence type="inferred from homology"/>
<feature type="transmembrane region" description="Helical" evidence="7">
    <location>
        <begin position="55"/>
        <end position="79"/>
    </location>
</feature>
<comment type="similarity">
    <text evidence="2">Belongs to the DoxX family.</text>
</comment>
<dbReference type="PANTHER" id="PTHR33452">
    <property type="entry name" value="OXIDOREDUCTASE CATD-RELATED"/>
    <property type="match status" value="1"/>
</dbReference>
<protein>
    <submittedName>
        <fullName evidence="8">DoxX family protein</fullName>
    </submittedName>
</protein>
<reference evidence="8 9" key="1">
    <citation type="submission" date="2019-07" db="EMBL/GenBank/DDBJ databases">
        <title>Rufibacter sp. nov., isolated from lake sediment.</title>
        <authorList>
            <person name="Qu J.-H."/>
        </authorList>
    </citation>
    <scope>NUCLEOTIDE SEQUENCE [LARGE SCALE GENOMIC DNA]</scope>
    <source>
        <strain evidence="8 9">NBS58-1</strain>
    </source>
</reference>
<dbReference type="OrthoDB" id="346004at2"/>
<keyword evidence="5 7" id="KW-1133">Transmembrane helix</keyword>
<dbReference type="InterPro" id="IPR051907">
    <property type="entry name" value="DoxX-like_oxidoreductase"/>
</dbReference>
<comment type="caution">
    <text evidence="8">The sequence shown here is derived from an EMBL/GenBank/DDBJ whole genome shotgun (WGS) entry which is preliminary data.</text>
</comment>
<accession>A0A5B6TMI2</accession>